<dbReference type="RefSeq" id="WP_171356775.1">
    <property type="nucleotide sequence ID" value="NZ_VTYN01000001.1"/>
</dbReference>
<organism evidence="7 8">
    <name type="scientific">Vibrio rotiferianus</name>
    <dbReference type="NCBI Taxonomy" id="190895"/>
    <lineage>
        <taxon>Bacteria</taxon>
        <taxon>Pseudomonadati</taxon>
        <taxon>Pseudomonadota</taxon>
        <taxon>Gammaproteobacteria</taxon>
        <taxon>Vibrionales</taxon>
        <taxon>Vibrionaceae</taxon>
        <taxon>Vibrio</taxon>
    </lineage>
</organism>
<keyword evidence="3 6" id="KW-0812">Transmembrane</keyword>
<keyword evidence="5 6" id="KW-0472">Membrane</keyword>
<evidence type="ECO:0000256" key="3">
    <source>
        <dbReference type="ARBA" id="ARBA00022692"/>
    </source>
</evidence>
<gene>
    <name evidence="7" type="ORF">F0262_00795</name>
</gene>
<feature type="transmembrane region" description="Helical" evidence="6">
    <location>
        <begin position="177"/>
        <end position="195"/>
    </location>
</feature>
<protein>
    <submittedName>
        <fullName evidence="7">Oligosaccharide flippase family protein</fullName>
    </submittedName>
</protein>
<keyword evidence="4 6" id="KW-1133">Transmembrane helix</keyword>
<sequence length="420" mass="46619">MVNKFYSKIFSSGAVNIVGIMLIALSGIVLARILGVEKYGEYATYMSIVAMAIIPLVNGIPQIVIRELASKEPKENLSSRKYNVIAWSRSFLMFLCVPSALFVLVNSWWQGTSYIMSAILSTIIITKAELFRRGAILTGNGRVIYAQTLVKIIPMILFFLGLAIAVLAFDAKLNEKSTLMIFLSALVASLFFFRVKNKVFLLKNKNKSLYSMWSKSVAPFVFVAAFSLSVNEISIILLGNLYKSSHAAMLSVSIQSVNLITLGMISINSIISPKIAELYSSEQVDKLQDLITKITKISFFISIPIIYVFFFHGEIFLSYVFGDEYRSAEAVLAILTVSQVINLITGPVGLVANMCGLERMSLKISGISFVLFMIFGFILVYFYGPLGFAISIAINVIFSNVVMSKVIYSTIGVKTWLRYK</sequence>
<dbReference type="InterPro" id="IPR050833">
    <property type="entry name" value="Poly_Biosynth_Transport"/>
</dbReference>
<feature type="transmembrane region" description="Helical" evidence="6">
    <location>
        <begin position="12"/>
        <end position="36"/>
    </location>
</feature>
<dbReference type="PANTHER" id="PTHR30250:SF11">
    <property type="entry name" value="O-ANTIGEN TRANSPORTER-RELATED"/>
    <property type="match status" value="1"/>
</dbReference>
<comment type="caution">
    <text evidence="7">The sequence shown here is derived from an EMBL/GenBank/DDBJ whole genome shotgun (WGS) entry which is preliminary data.</text>
</comment>
<feature type="transmembrane region" description="Helical" evidence="6">
    <location>
        <begin position="216"/>
        <end position="242"/>
    </location>
</feature>
<accession>A0A7Y4DZ91</accession>
<evidence type="ECO:0000313" key="7">
    <source>
        <dbReference type="EMBL" id="NOH46601.1"/>
    </source>
</evidence>
<reference evidence="7 8" key="1">
    <citation type="submission" date="2019-08" db="EMBL/GenBank/DDBJ databases">
        <title>Draft genome sequencing and comparative genomics of hatchery-associated Vibrios.</title>
        <authorList>
            <person name="Kehlet-Delgado H."/>
            <person name="Mueller R.S."/>
        </authorList>
    </citation>
    <scope>NUCLEOTIDE SEQUENCE [LARGE SCALE GENOMIC DNA]</scope>
    <source>
        <strain evidence="7 8">00-78-3</strain>
    </source>
</reference>
<evidence type="ECO:0000256" key="5">
    <source>
        <dbReference type="ARBA" id="ARBA00023136"/>
    </source>
</evidence>
<proteinExistence type="predicted"/>
<dbReference type="GO" id="GO:0005886">
    <property type="term" value="C:plasma membrane"/>
    <property type="evidence" value="ECO:0007669"/>
    <property type="project" value="UniProtKB-SubCell"/>
</dbReference>
<feature type="transmembrane region" description="Helical" evidence="6">
    <location>
        <begin position="248"/>
        <end position="270"/>
    </location>
</feature>
<feature type="transmembrane region" description="Helical" evidence="6">
    <location>
        <begin position="111"/>
        <end position="131"/>
    </location>
</feature>
<feature type="transmembrane region" description="Helical" evidence="6">
    <location>
        <begin position="364"/>
        <end position="382"/>
    </location>
</feature>
<evidence type="ECO:0000256" key="6">
    <source>
        <dbReference type="SAM" id="Phobius"/>
    </source>
</evidence>
<dbReference type="GO" id="GO:0015297">
    <property type="term" value="F:antiporter activity"/>
    <property type="evidence" value="ECO:0007669"/>
    <property type="project" value="InterPro"/>
</dbReference>
<keyword evidence="2" id="KW-1003">Cell membrane</keyword>
<dbReference type="Proteomes" id="UP000572072">
    <property type="component" value="Unassembled WGS sequence"/>
</dbReference>
<feature type="transmembrane region" description="Helical" evidence="6">
    <location>
        <begin position="330"/>
        <end position="352"/>
    </location>
</feature>
<evidence type="ECO:0000256" key="1">
    <source>
        <dbReference type="ARBA" id="ARBA00004651"/>
    </source>
</evidence>
<feature type="transmembrane region" description="Helical" evidence="6">
    <location>
        <begin position="290"/>
        <end position="310"/>
    </location>
</feature>
<dbReference type="InterPro" id="IPR002528">
    <property type="entry name" value="MATE_fam"/>
</dbReference>
<dbReference type="PANTHER" id="PTHR30250">
    <property type="entry name" value="PST FAMILY PREDICTED COLANIC ACID TRANSPORTER"/>
    <property type="match status" value="1"/>
</dbReference>
<feature type="transmembrane region" description="Helical" evidence="6">
    <location>
        <begin position="388"/>
        <end position="408"/>
    </location>
</feature>
<evidence type="ECO:0000313" key="8">
    <source>
        <dbReference type="Proteomes" id="UP000572072"/>
    </source>
</evidence>
<dbReference type="AlphaFoldDB" id="A0A7Y4DZ91"/>
<feature type="transmembrane region" description="Helical" evidence="6">
    <location>
        <begin position="42"/>
        <end position="65"/>
    </location>
</feature>
<feature type="transmembrane region" description="Helical" evidence="6">
    <location>
        <begin position="152"/>
        <end position="171"/>
    </location>
</feature>
<evidence type="ECO:0000256" key="4">
    <source>
        <dbReference type="ARBA" id="ARBA00022989"/>
    </source>
</evidence>
<feature type="transmembrane region" description="Helical" evidence="6">
    <location>
        <begin position="86"/>
        <end position="105"/>
    </location>
</feature>
<comment type="subcellular location">
    <subcellularLocation>
        <location evidence="1">Cell membrane</location>
        <topology evidence="1">Multi-pass membrane protein</topology>
    </subcellularLocation>
</comment>
<dbReference type="EMBL" id="VTYN01000001">
    <property type="protein sequence ID" value="NOH46601.1"/>
    <property type="molecule type" value="Genomic_DNA"/>
</dbReference>
<dbReference type="Pfam" id="PF01554">
    <property type="entry name" value="MatE"/>
    <property type="match status" value="1"/>
</dbReference>
<name>A0A7Y4DZ91_9VIBR</name>
<evidence type="ECO:0000256" key="2">
    <source>
        <dbReference type="ARBA" id="ARBA00022475"/>
    </source>
</evidence>
<dbReference type="GO" id="GO:0042910">
    <property type="term" value="F:xenobiotic transmembrane transporter activity"/>
    <property type="evidence" value="ECO:0007669"/>
    <property type="project" value="InterPro"/>
</dbReference>